<evidence type="ECO:0000256" key="2">
    <source>
        <dbReference type="SAM" id="Phobius"/>
    </source>
</evidence>
<protein>
    <submittedName>
        <fullName evidence="3">Uncharacterized protein</fullName>
    </submittedName>
</protein>
<reference evidence="3 4" key="1">
    <citation type="submission" date="2018-03" db="EMBL/GenBank/DDBJ databases">
        <title>Comparative genomics illustrates the genes involved in a hyperalkaliphilic mechanisms of Serpentinomonas isolated from highly-alkaline calcium-rich serpentinized springs.</title>
        <authorList>
            <person name="Suzuki S."/>
            <person name="Ishii S."/>
            <person name="Walworth N."/>
            <person name="Bird L."/>
            <person name="Kuenen J.G."/>
            <person name="Nealson K.H."/>
        </authorList>
    </citation>
    <scope>NUCLEOTIDE SEQUENCE [LARGE SCALE GENOMIC DNA]</scope>
    <source>
        <strain evidence="3 4">P1</strain>
    </source>
</reference>
<dbReference type="OrthoDB" id="5913909at2"/>
<comment type="caution">
    <text evidence="3">The sequence shown here is derived from an EMBL/GenBank/DDBJ whole genome shotgun (WGS) entry which is preliminary data.</text>
</comment>
<gene>
    <name evidence="3" type="ORF">C6P64_16035</name>
</gene>
<sequence>MTDFGTVLKDSLAAAGQAKINQARALAMVGSSAADKAQQLAHGVVDLLQASGEHQLQAKLVDAEAGVLMARKVGAVGVVGATAVAAVGTAAAGALAYGRRSNNQQMRAFSKELEQRFIPHRLAGQPCLPCLDQSSGQARRLRIEKRQRLILHGERSPDPAVREAAKRLQDDMHAVELARLSDNSYAQFDPKAGPQQKKPPEPWQAMTEEQAKELKIDTSLPGR</sequence>
<evidence type="ECO:0000313" key="3">
    <source>
        <dbReference type="EMBL" id="PRD64168.1"/>
    </source>
</evidence>
<proteinExistence type="predicted"/>
<organism evidence="3 4">
    <name type="scientific">Malikia granosa</name>
    <dbReference type="NCBI Taxonomy" id="263067"/>
    <lineage>
        <taxon>Bacteria</taxon>
        <taxon>Pseudomonadati</taxon>
        <taxon>Pseudomonadota</taxon>
        <taxon>Betaproteobacteria</taxon>
        <taxon>Burkholderiales</taxon>
        <taxon>Comamonadaceae</taxon>
        <taxon>Malikia</taxon>
    </lineage>
</organism>
<keyword evidence="4" id="KW-1185">Reference proteome</keyword>
<feature type="region of interest" description="Disordered" evidence="1">
    <location>
        <begin position="182"/>
        <end position="223"/>
    </location>
</feature>
<keyword evidence="2" id="KW-1133">Transmembrane helix</keyword>
<dbReference type="Proteomes" id="UP000238589">
    <property type="component" value="Unassembled WGS sequence"/>
</dbReference>
<dbReference type="AlphaFoldDB" id="A0A2S9K139"/>
<name>A0A2S9K139_9BURK</name>
<dbReference type="RefSeq" id="WP_105749544.1">
    <property type="nucleotide sequence ID" value="NZ_PVLQ01000088.1"/>
</dbReference>
<accession>A0A2S9K139</accession>
<evidence type="ECO:0000256" key="1">
    <source>
        <dbReference type="SAM" id="MobiDB-lite"/>
    </source>
</evidence>
<keyword evidence="2" id="KW-0812">Transmembrane</keyword>
<feature type="transmembrane region" description="Helical" evidence="2">
    <location>
        <begin position="75"/>
        <end position="97"/>
    </location>
</feature>
<evidence type="ECO:0000313" key="4">
    <source>
        <dbReference type="Proteomes" id="UP000238589"/>
    </source>
</evidence>
<dbReference type="EMBL" id="PVLQ01000088">
    <property type="protein sequence ID" value="PRD64168.1"/>
    <property type="molecule type" value="Genomic_DNA"/>
</dbReference>
<keyword evidence="2" id="KW-0472">Membrane</keyword>